<evidence type="ECO:0000256" key="2">
    <source>
        <dbReference type="SAM" id="MobiDB-lite"/>
    </source>
</evidence>
<evidence type="ECO:0000313" key="5">
    <source>
        <dbReference type="RefSeq" id="XP_065669225.1"/>
    </source>
</evidence>
<protein>
    <submittedName>
        <fullName evidence="5">Uncharacterized protein LOC101238972 isoform X3</fullName>
    </submittedName>
</protein>
<evidence type="ECO:0000256" key="1">
    <source>
        <dbReference type="SAM" id="Coils"/>
    </source>
</evidence>
<reference evidence="5" key="1">
    <citation type="submission" date="2025-08" db="UniProtKB">
        <authorList>
            <consortium name="RefSeq"/>
        </authorList>
    </citation>
    <scope>IDENTIFICATION</scope>
</reference>
<evidence type="ECO:0000313" key="4">
    <source>
        <dbReference type="Proteomes" id="UP001652625"/>
    </source>
</evidence>
<feature type="coiled-coil region" evidence="1">
    <location>
        <begin position="1182"/>
        <end position="1216"/>
    </location>
</feature>
<organism evidence="4 5">
    <name type="scientific">Hydra vulgaris</name>
    <name type="common">Hydra</name>
    <name type="synonym">Hydra attenuata</name>
    <dbReference type="NCBI Taxonomy" id="6087"/>
    <lineage>
        <taxon>Eukaryota</taxon>
        <taxon>Metazoa</taxon>
        <taxon>Cnidaria</taxon>
        <taxon>Hydrozoa</taxon>
        <taxon>Hydroidolina</taxon>
        <taxon>Anthoathecata</taxon>
        <taxon>Aplanulata</taxon>
        <taxon>Hydridae</taxon>
        <taxon>Hydra</taxon>
    </lineage>
</organism>
<gene>
    <name evidence="5" type="primary">LOC101238972</name>
</gene>
<feature type="compositionally biased region" description="Basic and acidic residues" evidence="2">
    <location>
        <begin position="748"/>
        <end position="757"/>
    </location>
</feature>
<feature type="chain" id="PRO_5045468882" evidence="3">
    <location>
        <begin position="17"/>
        <end position="1647"/>
    </location>
</feature>
<dbReference type="RefSeq" id="XP_065669225.1">
    <property type="nucleotide sequence ID" value="XM_065813153.1"/>
</dbReference>
<keyword evidence="3" id="KW-0732">Signal</keyword>
<dbReference type="Proteomes" id="UP001652625">
    <property type="component" value="Chromosome 12"/>
</dbReference>
<name>A0ABM4D4L0_HYDVU</name>
<keyword evidence="1" id="KW-0175">Coiled coil</keyword>
<evidence type="ECO:0000256" key="3">
    <source>
        <dbReference type="SAM" id="SignalP"/>
    </source>
</evidence>
<keyword evidence="4" id="KW-1185">Reference proteome</keyword>
<accession>A0ABM4D4L0</accession>
<feature type="region of interest" description="Disordered" evidence="2">
    <location>
        <begin position="713"/>
        <end position="757"/>
    </location>
</feature>
<proteinExistence type="predicted"/>
<dbReference type="GeneID" id="101238972"/>
<sequence>MKLLLLFLMEINYLVSHKLAIENIIDKRNFEEEEVCQTNHVNQTYHQLKGKCTLANVFLQYMKSSLDEKTSVYLNAKSTLCSGIQIHENNKHTFECSIHEGLVVLTPRHLQTSNGKTDIIISTNDTSYKSMVIDINGPFRSTFLKVHKDENQDDMVMKTDDSFADFNVDEFLKTHFNVEFETLSGDLDLVPKALSSVIFSAIIKPLDYFELIFYAEHDKEFFVIQLFESAASASIGFFKKLEGKKPREVINQKLNINIKEGIMPFLEATTSSFSSCILSIPVIMSTPQRDFVEKFMTESNTVAMPEGKMLRWVIDDPKIVKKTAENFEAEQPKFQDIKFNTSVYSSKVGLSAIFLINGSNVNILSKDTLQAKFKDIMQTFVPNESSMLAEEYKADLFIFEKEVIFNKLSILVETQQIKLDVMVVEDWLLAGNMVNLKGINLTVTTSYLTESPWSIEGEGNIIMLGKSVFAKMEKIDNNLNLNGYFPARNISELRLQFNNVSFVPENYFDFEHLDEVQFSTLSFMMKLDSPVLKFNGESQSNANPNQLTSKSIIEVVLKGNEQQQNMVVQVCQEDVLLELMVNEIFHIAMEGVPWLKFDELCFLMAKEMTDELSYFNNTSLFELQPMTGINYVGKLASHSKCAFMGPESSDIDSIDYFCQFLNKNSFFLETEVVGSITPTSHEFVAKIHNTEFVRLYESQLSIKDVVMRLKQINTKSETQSKDENQNENPDQTESELRPIQPMHHLASRRSEEEKRNSIAHEISKKQIMALFIEGTFSASEKLYKIDFSGEISSRSPSDLILTCMNVSLQFDTDEGIIHFEAQGKSNAEKSGFFLFEFTSPISMSINDIKLFFIKSASLQFNLNEPETTLFSANEAQDLKDVLSKTLSENNDHIIFENIKSVGSCLYAWSLSDRNIDQNSNKMAEANSLKIFGTVERSGDMHGYSIKVKKNFIQYNEILSPTIFSNGLLKFYAEDGSRSSGPNLVASWRQSETIPEVKIKGVFETVGILKPFSVEVQKNGKFDLLMESKERFFDEVQAVVTITQSNTIGVLDDANPYFFANLIAEKSHIQSKVKDYLISLSKQFKRAYNGFEFQNNGEDEVYKPVADAREILLPLHETINIEIQKLNDLYEILDIECVDKCNAEGTVDIPDIIWDNENGKMLLVPDEFKTANVSCIVACELEKSQAASNYENKINEIKVLTEKYDDLMVQAEEIQELYITHEKKIRQEINHFKNSKKQFSDFPNFPENDDESFFELVSFEIKGNMNEIKINGDKCVDNISGEYKMFGAQKSFSFRQCFNGEYISYFANQLAHKYLGSKFHNLRELLKLYDHCLAKHERNLKNLKDSLTEFFAKHKLDELQLKEKRSFTKFAVLPHRRMTGVVKKLPKHTLVFGTRSIYMPQISEKDRAKLKENKFTVTRSMKTRATFMYSSPWAAVSTLNLEKSFENADVFVRDVVHKKSHCNTVEHISNQYSDIYHSLRSISDSYEKTSFKLNQVYNSMKKGVGTLKNRAIISSNTNNSFSSDESYWIRQLENGMNLYSELVTKKLSNHSATALNSFKNKFQDGLKRNGIPDIPTFMNVLRKRFHAASKRSFTPSSRLMDLSSATKLSNGLTSVLKNPELKLDELSERLHAMKRYLKNINIIATSCS</sequence>
<feature type="signal peptide" evidence="3">
    <location>
        <begin position="1"/>
        <end position="16"/>
    </location>
</feature>